<dbReference type="Pfam" id="PF04978">
    <property type="entry name" value="MST"/>
    <property type="match status" value="1"/>
</dbReference>
<dbReference type="SUPFAM" id="SSF109854">
    <property type="entry name" value="DinB/YfiT-like putative metalloenzymes"/>
    <property type="match status" value="1"/>
</dbReference>
<feature type="region of interest" description="Disordered" evidence="1">
    <location>
        <begin position="37"/>
        <end position="58"/>
    </location>
</feature>
<dbReference type="EMBL" id="CP029190">
    <property type="protein sequence ID" value="QES52044.1"/>
    <property type="molecule type" value="Genomic_DNA"/>
</dbReference>
<evidence type="ECO:0000313" key="3">
    <source>
        <dbReference type="Proteomes" id="UP000325211"/>
    </source>
</evidence>
<accession>A0A5P2DA61</accession>
<evidence type="ECO:0000256" key="1">
    <source>
        <dbReference type="SAM" id="MobiDB-lite"/>
    </source>
</evidence>
<proteinExistence type="predicted"/>
<gene>
    <name evidence="2" type="ORF">DEJ50_00225</name>
</gene>
<sequence>MPPSTLTLLGRVRHRAEVERAWFRRVIAGQDIPWCGRRTATGHQQAPHGPGPRPRGARAVWSLSGQVAGRRVRARW</sequence>
<name>A0A5P2DA61_STRVZ</name>
<dbReference type="Proteomes" id="UP000325211">
    <property type="component" value="Chromosome"/>
</dbReference>
<dbReference type="RefSeq" id="WP_150211778.1">
    <property type="nucleotide sequence ID" value="NZ_CP029190.1"/>
</dbReference>
<evidence type="ECO:0000313" key="2">
    <source>
        <dbReference type="EMBL" id="QES52044.1"/>
    </source>
</evidence>
<dbReference type="InterPro" id="IPR007061">
    <property type="entry name" value="MST-like"/>
</dbReference>
<dbReference type="AlphaFoldDB" id="A0A5P2DA61"/>
<reference evidence="2 3" key="1">
    <citation type="submission" date="2018-05" db="EMBL/GenBank/DDBJ databases">
        <title>Streptomyces venezuelae.</title>
        <authorList>
            <person name="Kim W."/>
            <person name="Lee N."/>
            <person name="Cho B.-K."/>
        </authorList>
    </citation>
    <scope>NUCLEOTIDE SEQUENCE [LARGE SCALE GENOMIC DNA]</scope>
    <source>
        <strain evidence="2 3">ATCC 21782</strain>
    </source>
</reference>
<organism evidence="2 3">
    <name type="scientific">Streptomyces venezuelae</name>
    <dbReference type="NCBI Taxonomy" id="54571"/>
    <lineage>
        <taxon>Bacteria</taxon>
        <taxon>Bacillati</taxon>
        <taxon>Actinomycetota</taxon>
        <taxon>Actinomycetes</taxon>
        <taxon>Kitasatosporales</taxon>
        <taxon>Streptomycetaceae</taxon>
        <taxon>Streptomyces</taxon>
    </lineage>
</organism>
<dbReference type="InterPro" id="IPR034660">
    <property type="entry name" value="DinB/YfiT-like"/>
</dbReference>
<protein>
    <submittedName>
        <fullName evidence="2">Uncharacterized protein</fullName>
    </submittedName>
</protein>
<dbReference type="OrthoDB" id="469928at1883"/>